<evidence type="ECO:0000259" key="5">
    <source>
        <dbReference type="PROSITE" id="PS51635"/>
    </source>
</evidence>
<evidence type="ECO:0000256" key="3">
    <source>
        <dbReference type="ARBA" id="ARBA00023098"/>
    </source>
</evidence>
<dbReference type="GO" id="GO:0016787">
    <property type="term" value="F:hydrolase activity"/>
    <property type="evidence" value="ECO:0007669"/>
    <property type="project" value="UniProtKB-UniRule"/>
</dbReference>
<feature type="active site" description="Nucleophile" evidence="4">
    <location>
        <position position="40"/>
    </location>
</feature>
<feature type="short sequence motif" description="GXGXXG" evidence="4">
    <location>
        <begin position="11"/>
        <end position="16"/>
    </location>
</feature>
<reference evidence="6 7" key="1">
    <citation type="submission" date="2020-08" db="EMBL/GenBank/DDBJ databases">
        <title>Genomic Encyclopedia of Type Strains, Phase IV (KMG-IV): sequencing the most valuable type-strain genomes for metagenomic binning, comparative biology and taxonomic classification.</title>
        <authorList>
            <person name="Goeker M."/>
        </authorList>
    </citation>
    <scope>NUCLEOTIDE SEQUENCE [LARGE SCALE GENOMIC DNA]</scope>
    <source>
        <strain evidence="6 7">DSM 27471</strain>
    </source>
</reference>
<dbReference type="InterPro" id="IPR002641">
    <property type="entry name" value="PNPLA_dom"/>
</dbReference>
<dbReference type="InterPro" id="IPR050301">
    <property type="entry name" value="NTE"/>
</dbReference>
<dbReference type="Gene3D" id="3.40.1090.10">
    <property type="entry name" value="Cytosolic phospholipase A2 catalytic domain"/>
    <property type="match status" value="1"/>
</dbReference>
<name>A0A7W5DTE0_9PORP</name>
<dbReference type="RefSeq" id="WP_183413714.1">
    <property type="nucleotide sequence ID" value="NZ_JACHYB010000002.1"/>
</dbReference>
<sequence length="291" mass="32322">MRKNVTLVLSGGGARGIAHIGVIEEFVSRGYTINSIAGTSMGALVGGVYAVGRLNEFKEWAYTMDKQNALKLIDLSFGGQGLVKGNKVLKAMKTFIPDVNIENLGIKYTATAFDLAHNNEVVFDRGSLYDAIRASIAIPTVFTPVISGSQVLVDGGVSNNIPINNAIRTRRDLLVAVYVNADIPLYKPYLPKAERERQHSVYVQKIAELKQSLFKTDRRDQIRKYNYFNLINSAFVSMSNHLATNIIKNNPPDLLIEISRKSCGLFDFYKAEELVEIGRYATKRTLDSSKH</sequence>
<dbReference type="InterPro" id="IPR016035">
    <property type="entry name" value="Acyl_Trfase/lysoPLipase"/>
</dbReference>
<dbReference type="Pfam" id="PF01734">
    <property type="entry name" value="Patatin"/>
    <property type="match status" value="1"/>
</dbReference>
<keyword evidence="3 4" id="KW-0443">Lipid metabolism</keyword>
<protein>
    <submittedName>
        <fullName evidence="6">NTE family protein</fullName>
    </submittedName>
</protein>
<gene>
    <name evidence="6" type="ORF">FHX64_002101</name>
</gene>
<comment type="caution">
    <text evidence="6">The sequence shown here is derived from an EMBL/GenBank/DDBJ whole genome shotgun (WGS) entry which is preliminary data.</text>
</comment>
<dbReference type="PANTHER" id="PTHR14226">
    <property type="entry name" value="NEUROPATHY TARGET ESTERASE/SWISS CHEESE D.MELANOGASTER"/>
    <property type="match status" value="1"/>
</dbReference>
<organism evidence="6 7">
    <name type="scientific">Microbacter margulisiae</name>
    <dbReference type="NCBI Taxonomy" id="1350067"/>
    <lineage>
        <taxon>Bacteria</taxon>
        <taxon>Pseudomonadati</taxon>
        <taxon>Bacteroidota</taxon>
        <taxon>Bacteroidia</taxon>
        <taxon>Bacteroidales</taxon>
        <taxon>Porphyromonadaceae</taxon>
        <taxon>Microbacter</taxon>
    </lineage>
</organism>
<dbReference type="PANTHER" id="PTHR14226:SF76">
    <property type="entry name" value="NTE FAMILY PROTEIN RSSA"/>
    <property type="match status" value="1"/>
</dbReference>
<dbReference type="EMBL" id="JACHYB010000002">
    <property type="protein sequence ID" value="MBB3187903.1"/>
    <property type="molecule type" value="Genomic_DNA"/>
</dbReference>
<dbReference type="SUPFAM" id="SSF52151">
    <property type="entry name" value="FabD/lysophospholipase-like"/>
    <property type="match status" value="1"/>
</dbReference>
<evidence type="ECO:0000313" key="7">
    <source>
        <dbReference type="Proteomes" id="UP000544222"/>
    </source>
</evidence>
<evidence type="ECO:0000256" key="4">
    <source>
        <dbReference type="PROSITE-ProRule" id="PRU01161"/>
    </source>
</evidence>
<feature type="short sequence motif" description="GXSXG" evidence="4">
    <location>
        <begin position="38"/>
        <end position="42"/>
    </location>
</feature>
<dbReference type="AlphaFoldDB" id="A0A7W5DTE0"/>
<dbReference type="GO" id="GO:0016042">
    <property type="term" value="P:lipid catabolic process"/>
    <property type="evidence" value="ECO:0007669"/>
    <property type="project" value="UniProtKB-UniRule"/>
</dbReference>
<proteinExistence type="predicted"/>
<accession>A0A7W5DTE0</accession>
<dbReference type="PROSITE" id="PS51635">
    <property type="entry name" value="PNPLA"/>
    <property type="match status" value="1"/>
</dbReference>
<evidence type="ECO:0000256" key="1">
    <source>
        <dbReference type="ARBA" id="ARBA00022801"/>
    </source>
</evidence>
<feature type="active site" description="Proton acceptor" evidence="4">
    <location>
        <position position="154"/>
    </location>
</feature>
<keyword evidence="2 4" id="KW-0442">Lipid degradation</keyword>
<evidence type="ECO:0000313" key="6">
    <source>
        <dbReference type="EMBL" id="MBB3187903.1"/>
    </source>
</evidence>
<keyword evidence="7" id="KW-1185">Reference proteome</keyword>
<feature type="domain" description="PNPLA" evidence="5">
    <location>
        <begin position="7"/>
        <end position="167"/>
    </location>
</feature>
<keyword evidence="1 4" id="KW-0378">Hydrolase</keyword>
<feature type="short sequence motif" description="DGA/G" evidence="4">
    <location>
        <begin position="154"/>
        <end position="156"/>
    </location>
</feature>
<dbReference type="Proteomes" id="UP000544222">
    <property type="component" value="Unassembled WGS sequence"/>
</dbReference>
<evidence type="ECO:0000256" key="2">
    <source>
        <dbReference type="ARBA" id="ARBA00022963"/>
    </source>
</evidence>